<comment type="similarity">
    <text evidence="2">Belongs to the ComB family.</text>
</comment>
<dbReference type="EMBL" id="VTER01000008">
    <property type="protein sequence ID" value="TYS46271.1"/>
    <property type="molecule type" value="Genomic_DNA"/>
</dbReference>
<keyword evidence="5" id="KW-0378">Hydrolase</keyword>
<comment type="cofactor">
    <cofactor evidence="1">
        <name>Mg(2+)</name>
        <dbReference type="ChEBI" id="CHEBI:18420"/>
    </cofactor>
</comment>
<evidence type="ECO:0000313" key="8">
    <source>
        <dbReference type="EMBL" id="TYS46271.1"/>
    </source>
</evidence>
<organism evidence="8 9">
    <name type="scientific">Bacillus infantis</name>
    <dbReference type="NCBI Taxonomy" id="324767"/>
    <lineage>
        <taxon>Bacteria</taxon>
        <taxon>Bacillati</taxon>
        <taxon>Bacillota</taxon>
        <taxon>Bacilli</taxon>
        <taxon>Bacillales</taxon>
        <taxon>Bacillaceae</taxon>
        <taxon>Bacillus</taxon>
    </lineage>
</organism>
<dbReference type="Gene3D" id="3.90.1560.10">
    <property type="entry name" value="ComB-like"/>
    <property type="match status" value="1"/>
</dbReference>
<protein>
    <recommendedName>
        <fullName evidence="4">Probable 2-phosphosulfolactate phosphatase</fullName>
        <ecNumber evidence="3">3.1.3.71</ecNumber>
    </recommendedName>
</protein>
<keyword evidence="6" id="KW-0460">Magnesium</keyword>
<evidence type="ECO:0000256" key="3">
    <source>
        <dbReference type="ARBA" id="ARBA00012953"/>
    </source>
</evidence>
<evidence type="ECO:0000256" key="1">
    <source>
        <dbReference type="ARBA" id="ARBA00001946"/>
    </source>
</evidence>
<reference evidence="8 9" key="1">
    <citation type="submission" date="2019-08" db="EMBL/GenBank/DDBJ databases">
        <title>Bacillus genomes from the desert of Cuatro Cienegas, Coahuila.</title>
        <authorList>
            <person name="Olmedo-Alvarez G."/>
        </authorList>
    </citation>
    <scope>NUCLEOTIDE SEQUENCE [LARGE SCALE GENOMIC DNA]</scope>
    <source>
        <strain evidence="8 9">CH446_14T</strain>
    </source>
</reference>
<dbReference type="EC" id="3.1.3.71" evidence="3"/>
<accession>A0A5D4R7M1</accession>
<evidence type="ECO:0000256" key="4">
    <source>
        <dbReference type="ARBA" id="ARBA00021948"/>
    </source>
</evidence>
<dbReference type="PANTHER" id="PTHR37311:SF1">
    <property type="entry name" value="2-PHOSPHOSULFOLACTATE PHOSPHATASE-RELATED"/>
    <property type="match status" value="1"/>
</dbReference>
<dbReference type="InterPro" id="IPR005238">
    <property type="entry name" value="ComB-like"/>
</dbReference>
<dbReference type="AlphaFoldDB" id="A0A5D4R7M1"/>
<comment type="caution">
    <text evidence="8">The sequence shown here is derived from an EMBL/GenBank/DDBJ whole genome shotgun (WGS) entry which is preliminary data.</text>
</comment>
<comment type="catalytic activity">
    <reaction evidence="7">
        <text>(2R)-O-phospho-3-sulfolactate + H2O = (2R)-3-sulfolactate + phosphate</text>
        <dbReference type="Rhea" id="RHEA:23416"/>
        <dbReference type="ChEBI" id="CHEBI:15377"/>
        <dbReference type="ChEBI" id="CHEBI:15597"/>
        <dbReference type="ChEBI" id="CHEBI:43474"/>
        <dbReference type="ChEBI" id="CHEBI:58738"/>
        <dbReference type="EC" id="3.1.3.71"/>
    </reaction>
</comment>
<evidence type="ECO:0000256" key="7">
    <source>
        <dbReference type="ARBA" id="ARBA00033711"/>
    </source>
</evidence>
<dbReference type="GO" id="GO:0000287">
    <property type="term" value="F:magnesium ion binding"/>
    <property type="evidence" value="ECO:0007669"/>
    <property type="project" value="InterPro"/>
</dbReference>
<evidence type="ECO:0000256" key="6">
    <source>
        <dbReference type="ARBA" id="ARBA00022842"/>
    </source>
</evidence>
<name>A0A5D4R7M1_9BACI</name>
<proteinExistence type="inferred from homology"/>
<evidence type="ECO:0000256" key="2">
    <source>
        <dbReference type="ARBA" id="ARBA00009997"/>
    </source>
</evidence>
<dbReference type="GO" id="GO:0050532">
    <property type="term" value="F:2-phosphosulfolactate phosphatase activity"/>
    <property type="evidence" value="ECO:0007669"/>
    <property type="project" value="UniProtKB-EC"/>
</dbReference>
<evidence type="ECO:0000256" key="5">
    <source>
        <dbReference type="ARBA" id="ARBA00022801"/>
    </source>
</evidence>
<dbReference type="Proteomes" id="UP000322139">
    <property type="component" value="Unassembled WGS sequence"/>
</dbReference>
<evidence type="ECO:0000313" key="9">
    <source>
        <dbReference type="Proteomes" id="UP000322139"/>
    </source>
</evidence>
<dbReference type="PANTHER" id="PTHR37311">
    <property type="entry name" value="2-PHOSPHOSULFOLACTATE PHOSPHATASE-RELATED"/>
    <property type="match status" value="1"/>
</dbReference>
<dbReference type="SUPFAM" id="SSF142823">
    <property type="entry name" value="ComB-like"/>
    <property type="match status" value="1"/>
</dbReference>
<dbReference type="GO" id="GO:0050545">
    <property type="term" value="F:sulfopyruvate decarboxylase activity"/>
    <property type="evidence" value="ECO:0007669"/>
    <property type="project" value="TreeGrafter"/>
</dbReference>
<dbReference type="RefSeq" id="WP_148975854.1">
    <property type="nucleotide sequence ID" value="NZ_JBNIKT010000002.1"/>
</dbReference>
<gene>
    <name evidence="8" type="ORF">FZD51_16970</name>
</gene>
<dbReference type="Pfam" id="PF04029">
    <property type="entry name" value="2-ph_phosp"/>
    <property type="match status" value="1"/>
</dbReference>
<dbReference type="InterPro" id="IPR036702">
    <property type="entry name" value="ComB-like_sf"/>
</dbReference>
<sequence length="247" mass="25718">MGKIHLLLKKEEINEQKLREGSKIAVVLDILLATTSITSALKDGAARVIPAESSEIAKARFDEGDSSGMLLAGESDARPVAGFVYPSPKILRGQVSGKTLILATTNGTVALAKAEAAKKVYASSLLNNSAVAEAISEEEGDSTIVIICAGNSGEFSLEDFYGAGHLIDCLQKAGGESYEMTDAALAALLFFQTKRGDAEEVLGNSYVGGLLASHGLSDELSFAAGLDSIHIVPVYKNGLISAAKVSK</sequence>